<dbReference type="SUPFAM" id="SSF51905">
    <property type="entry name" value="FAD/NAD(P)-binding domain"/>
    <property type="match status" value="1"/>
</dbReference>
<dbReference type="KEGG" id="hadh:FRZ61_25210"/>
<dbReference type="Pfam" id="PF13454">
    <property type="entry name" value="NAD_binding_9"/>
    <property type="match status" value="1"/>
</dbReference>
<evidence type="ECO:0000313" key="2">
    <source>
        <dbReference type="EMBL" id="QEX22589.1"/>
    </source>
</evidence>
<dbReference type="InterPro" id="IPR052189">
    <property type="entry name" value="L-asp_N-monooxygenase_NS-form"/>
</dbReference>
<gene>
    <name evidence="2" type="ORF">FRZ61_25210</name>
</gene>
<proteinExistence type="predicted"/>
<sequence length="474" mass="52433">MVGQGGKTIAIVGGGFSGSLLAFHLLNRCGPRDRILLIERNKRFGLGLAYSTGNSNHLLNVRAGNMSAISSRPSHFVEWLRELPREELAAMPEPPGATGFVPRGLFGRYVQHLLGDRIWREGRSRHLDLVTDDVVALRRREQGWEIELAMGRRLAADEAVLAIGNFPPAGSTPGYFGDPWDVKVLAGLEPDRPVLILGTGLTMIDTVISLLDHGHRGPIYALSRRGLLPRVHLQTQGGALPAPWVFNEPPRGDSLVSLLRLVRAACREAEAQGRGWRVVIDGLRPHTQRIWQELSMPQRARFLRHLRPWWDVHRHRTAPQIMERILGAQSSGQLRFLTGRITGKDRRPSGGFAITVAPRGGQVPLSLTVERIIDCSGPRTDCTKIDQPLLRQLLRDGQIRPDPLRLGIEVEPDGAVVNRNGKPATDLFAIGPITKGTFWEIIAVPDIRVVCEQLAERLIPEPAVAERSLEAIES</sequence>
<accession>A0A5J6MYD1</accession>
<dbReference type="InterPro" id="IPR038732">
    <property type="entry name" value="HpyO/CreE_NAD-binding"/>
</dbReference>
<evidence type="ECO:0000259" key="1">
    <source>
        <dbReference type="Pfam" id="PF13454"/>
    </source>
</evidence>
<dbReference type="AlphaFoldDB" id="A0A5J6MYD1"/>
<dbReference type="RefSeq" id="WP_191909431.1">
    <property type="nucleotide sequence ID" value="NZ_CP042582.1"/>
</dbReference>
<dbReference type="Proteomes" id="UP000325797">
    <property type="component" value="Chromosome"/>
</dbReference>
<dbReference type="InterPro" id="IPR036188">
    <property type="entry name" value="FAD/NAD-bd_sf"/>
</dbReference>
<reference evidence="2 3" key="1">
    <citation type="submission" date="2019-08" db="EMBL/GenBank/DDBJ databases">
        <title>Hyperibacter terrae gen. nov., sp. nov. and Hyperibacter viscosus sp. nov., two new members in the family Rhodospirillaceae isolated from the rhizosphere of Hypericum perforatum.</title>
        <authorList>
            <person name="Noviana Z."/>
        </authorList>
    </citation>
    <scope>NUCLEOTIDE SEQUENCE [LARGE SCALE GENOMIC DNA]</scope>
    <source>
        <strain evidence="2 3">R5959</strain>
    </source>
</reference>
<keyword evidence="3" id="KW-1185">Reference proteome</keyword>
<organism evidence="2 3">
    <name type="scientific">Hypericibacter adhaerens</name>
    <dbReference type="NCBI Taxonomy" id="2602016"/>
    <lineage>
        <taxon>Bacteria</taxon>
        <taxon>Pseudomonadati</taxon>
        <taxon>Pseudomonadota</taxon>
        <taxon>Alphaproteobacteria</taxon>
        <taxon>Rhodospirillales</taxon>
        <taxon>Dongiaceae</taxon>
        <taxon>Hypericibacter</taxon>
    </lineage>
</organism>
<dbReference type="PANTHER" id="PTHR40254:SF1">
    <property type="entry name" value="BLR0577 PROTEIN"/>
    <property type="match status" value="1"/>
</dbReference>
<protein>
    <recommendedName>
        <fullName evidence="1">FAD-dependent urate hydroxylase HpyO/Asp monooxygenase CreE-like FAD/NAD(P)-binding domain-containing protein</fullName>
    </recommendedName>
</protein>
<dbReference type="Gene3D" id="3.50.50.60">
    <property type="entry name" value="FAD/NAD(P)-binding domain"/>
    <property type="match status" value="1"/>
</dbReference>
<evidence type="ECO:0000313" key="3">
    <source>
        <dbReference type="Proteomes" id="UP000325797"/>
    </source>
</evidence>
<dbReference type="EMBL" id="CP042582">
    <property type="protein sequence ID" value="QEX22589.1"/>
    <property type="molecule type" value="Genomic_DNA"/>
</dbReference>
<feature type="domain" description="FAD-dependent urate hydroxylase HpyO/Asp monooxygenase CreE-like FAD/NAD(P)-binding" evidence="1">
    <location>
        <begin position="10"/>
        <end position="165"/>
    </location>
</feature>
<dbReference type="PANTHER" id="PTHR40254">
    <property type="entry name" value="BLR0577 PROTEIN"/>
    <property type="match status" value="1"/>
</dbReference>
<name>A0A5J6MYD1_9PROT</name>